<organism evidence="6 7">
    <name type="scientific">Naematelia encephala</name>
    <dbReference type="NCBI Taxonomy" id="71784"/>
    <lineage>
        <taxon>Eukaryota</taxon>
        <taxon>Fungi</taxon>
        <taxon>Dikarya</taxon>
        <taxon>Basidiomycota</taxon>
        <taxon>Agaricomycotina</taxon>
        <taxon>Tremellomycetes</taxon>
        <taxon>Tremellales</taxon>
        <taxon>Naemateliaceae</taxon>
        <taxon>Naematelia</taxon>
    </lineage>
</organism>
<protein>
    <submittedName>
        <fullName evidence="6">Armadillo-type protein</fullName>
    </submittedName>
</protein>
<feature type="domain" description="Importin N-terminal" evidence="5">
    <location>
        <begin position="27"/>
        <end position="97"/>
    </location>
</feature>
<keyword evidence="4" id="KW-0539">Nucleus</keyword>
<keyword evidence="7" id="KW-1185">Reference proteome</keyword>
<proteinExistence type="inferred from homology"/>
<dbReference type="FunCoup" id="A0A1Y2ARY1">
    <property type="interactions" value="520"/>
</dbReference>
<sequence length="1007" mass="111601">MNGGPSDIRSLLHAIINPTSNAAYVRDQAQLANLFKEPEFLLALQGLSLDRSLSQPERLLCSVITGRELKTKWRSKQIVPEGRKPEVRERLFSFLEEEDLGIARPQLALLVAVARIELPSKFPNLPQLLLNPLMTCLSHLNEPSASSSSTSTVLVNTLWTINALVKEWRSVKISSGAQVMKTLEDVFLAPVGRVLEIWSERERHGEGDWVIGEAGRYAFKILARFSAWHWSKAKGLQSEAAIQHITVLLQHSVHHAPVIQAHRLRVISQYSGDPPQTESKLLHSLYKHLRAIGKWWRLMIGLDPKAWCNLDGATAGVGWWWGEVGGVIAGGGGTVEDDDSDNNPYPKRFLLLGMLLFKDILPILAADHPDIFNPSFVLSALHLLIDKLLPLTSSDLEALEDDPEEWLIVDTIDSDEAWAYEFRPCAERVLIALANATRNFPQEGKVIEPEMLKIVAEAQALPPTDLPAILRREAIYCAMGRLSRAMSSYGGIDFDAFLKGSSEWIRTGVPLHRILKRRLAWLIGQWVTSDEECAKLPVVWEILVYLLQERGEASDLAVNITAAIAIREAVDLWELDVSYFKPYIKDTAQPLIQLIGECHTLRGKRFVNQAMGVVIERTQDDMLPFLPSLAQSIPILWHGSAGLEGEWLFKASLVELTSKIIIAAKTSSGKLMELAIPLIEESMRPPANAYFEEDGVALWQSSLYNAVSLYEPTRETGLISIFPGLLGVLADNMDTIKTMLTIYDSYLLLDAPGICQTYGSAMCSTLAKALTTSKPNSDNTKRILISLSLLIRVAPLGPLALLLLDSGIFQFILAALEDDKASGLILAAYLDLLARIALLDPQIFLQMVSETARRQGRDESKVLEEVLDALWRNFDYVGEARMRKVVAMGAARLLTTGNPHILDRLDGEFMNIFLDVLGELQSTDDGGSGTEMTPISWREANSLALADIEGTAEEGRRDALENSDIAYSVPLKGFIISALTEAQAVGLGPYWDKADEGTKRSLERFLS</sequence>
<dbReference type="OrthoDB" id="361693at2759"/>
<dbReference type="InterPro" id="IPR001494">
    <property type="entry name" value="Importin-beta_N"/>
</dbReference>
<dbReference type="InterPro" id="IPR058669">
    <property type="entry name" value="TPR_IPO7/11-like"/>
</dbReference>
<accession>A0A1Y2ARY1</accession>
<evidence type="ECO:0000313" key="7">
    <source>
        <dbReference type="Proteomes" id="UP000193986"/>
    </source>
</evidence>
<dbReference type="STRING" id="71784.A0A1Y2ARY1"/>
<dbReference type="GO" id="GO:0005829">
    <property type="term" value="C:cytosol"/>
    <property type="evidence" value="ECO:0007669"/>
    <property type="project" value="TreeGrafter"/>
</dbReference>
<dbReference type="InterPro" id="IPR011989">
    <property type="entry name" value="ARM-like"/>
</dbReference>
<evidence type="ECO:0000256" key="2">
    <source>
        <dbReference type="ARBA" id="ARBA00007991"/>
    </source>
</evidence>
<dbReference type="PANTHER" id="PTHR10997">
    <property type="entry name" value="IMPORTIN-7, 8, 11"/>
    <property type="match status" value="1"/>
</dbReference>
<evidence type="ECO:0000256" key="1">
    <source>
        <dbReference type="ARBA" id="ARBA00004123"/>
    </source>
</evidence>
<keyword evidence="3" id="KW-0813">Transport</keyword>
<evidence type="ECO:0000259" key="5">
    <source>
        <dbReference type="PROSITE" id="PS50166"/>
    </source>
</evidence>
<dbReference type="InterPro" id="IPR016024">
    <property type="entry name" value="ARM-type_fold"/>
</dbReference>
<reference evidence="6 7" key="1">
    <citation type="submission" date="2016-07" db="EMBL/GenBank/DDBJ databases">
        <title>Pervasive Adenine N6-methylation of Active Genes in Fungi.</title>
        <authorList>
            <consortium name="DOE Joint Genome Institute"/>
            <person name="Mondo S.J."/>
            <person name="Dannebaum R.O."/>
            <person name="Kuo R.C."/>
            <person name="Labutti K."/>
            <person name="Haridas S."/>
            <person name="Kuo A."/>
            <person name="Salamov A."/>
            <person name="Ahrendt S.R."/>
            <person name="Lipzen A."/>
            <person name="Sullivan W."/>
            <person name="Andreopoulos W.B."/>
            <person name="Clum A."/>
            <person name="Lindquist E."/>
            <person name="Daum C."/>
            <person name="Ramamoorthy G.K."/>
            <person name="Gryganskyi A."/>
            <person name="Culley D."/>
            <person name="Magnuson J.K."/>
            <person name="James T.Y."/>
            <person name="O'Malley M.A."/>
            <person name="Stajich J.E."/>
            <person name="Spatafora J.W."/>
            <person name="Visel A."/>
            <person name="Grigoriev I.V."/>
        </authorList>
    </citation>
    <scope>NUCLEOTIDE SEQUENCE [LARGE SCALE GENOMIC DNA]</scope>
    <source>
        <strain evidence="6 7">68-887.2</strain>
    </source>
</reference>
<dbReference type="SUPFAM" id="SSF48371">
    <property type="entry name" value="ARM repeat"/>
    <property type="match status" value="1"/>
</dbReference>
<dbReference type="GO" id="GO:0006606">
    <property type="term" value="P:protein import into nucleus"/>
    <property type="evidence" value="ECO:0007669"/>
    <property type="project" value="TreeGrafter"/>
</dbReference>
<dbReference type="AlphaFoldDB" id="A0A1Y2ARY1"/>
<dbReference type="Gene3D" id="1.25.10.10">
    <property type="entry name" value="Leucine-rich Repeat Variant"/>
    <property type="match status" value="1"/>
</dbReference>
<comment type="subcellular location">
    <subcellularLocation>
        <location evidence="1">Nucleus</location>
    </subcellularLocation>
</comment>
<comment type="similarity">
    <text evidence="2">Belongs to the importin beta family.</text>
</comment>
<evidence type="ECO:0000256" key="3">
    <source>
        <dbReference type="ARBA" id="ARBA00022448"/>
    </source>
</evidence>
<gene>
    <name evidence="6" type="ORF">BCR39DRAFT_485611</name>
</gene>
<dbReference type="GO" id="GO:0031267">
    <property type="term" value="F:small GTPase binding"/>
    <property type="evidence" value="ECO:0007669"/>
    <property type="project" value="InterPro"/>
</dbReference>
<evidence type="ECO:0000313" key="6">
    <source>
        <dbReference type="EMBL" id="ORY25236.1"/>
    </source>
</evidence>
<comment type="caution">
    <text evidence="6">The sequence shown here is derived from an EMBL/GenBank/DDBJ whole genome shotgun (WGS) entry which is preliminary data.</text>
</comment>
<dbReference type="EMBL" id="MCFC01000059">
    <property type="protein sequence ID" value="ORY25236.1"/>
    <property type="molecule type" value="Genomic_DNA"/>
</dbReference>
<dbReference type="Proteomes" id="UP000193986">
    <property type="component" value="Unassembled WGS sequence"/>
</dbReference>
<evidence type="ECO:0000256" key="4">
    <source>
        <dbReference type="ARBA" id="ARBA00023242"/>
    </source>
</evidence>
<dbReference type="PANTHER" id="PTHR10997:SF7">
    <property type="entry name" value="IMPORTIN-11"/>
    <property type="match status" value="1"/>
</dbReference>
<dbReference type="GO" id="GO:0005635">
    <property type="term" value="C:nuclear envelope"/>
    <property type="evidence" value="ECO:0007669"/>
    <property type="project" value="TreeGrafter"/>
</dbReference>
<dbReference type="Pfam" id="PF25758">
    <property type="entry name" value="TPR_IPO11"/>
    <property type="match status" value="1"/>
</dbReference>
<dbReference type="PROSITE" id="PS50166">
    <property type="entry name" value="IMPORTIN_B_NT"/>
    <property type="match status" value="1"/>
</dbReference>
<name>A0A1Y2ARY1_9TREE</name>
<dbReference type="InParanoid" id="A0A1Y2ARY1"/>